<dbReference type="Proteomes" id="UP000198461">
    <property type="component" value="Unassembled WGS sequence"/>
</dbReference>
<dbReference type="Pfam" id="PF00990">
    <property type="entry name" value="GGDEF"/>
    <property type="match status" value="1"/>
</dbReference>
<dbReference type="NCBIfam" id="TIGR00254">
    <property type="entry name" value="GGDEF"/>
    <property type="match status" value="1"/>
</dbReference>
<dbReference type="PROSITE" id="PS50887">
    <property type="entry name" value="GGDEF"/>
    <property type="match status" value="1"/>
</dbReference>
<evidence type="ECO:0000256" key="4">
    <source>
        <dbReference type="SAM" id="Coils"/>
    </source>
</evidence>
<dbReference type="PANTHER" id="PTHR45138">
    <property type="entry name" value="REGULATORY COMPONENTS OF SENSORY TRANSDUCTION SYSTEM"/>
    <property type="match status" value="1"/>
</dbReference>
<sequence>MGKNRLIDRYLEALTAAESENTALKTLEKARLLRVPPNPIHYTLLFDYLAEVDPFLMEQLETALKLKAYNDDTADELYQRYITHLISRHLPVDQAEDTLRRMKEELERWLEEFSSEHNALRVDIETLREDHHDIAEAIIDKVILPRLEAIEKRSENLVRQVEQFAVQMERLRAKLTSSYEEARTDPLSTLLNRRGLMEALKRLVSEAEESDTPFAVIMCDIDHFKRINDNYGHTVGDSVIRYVARVLKNETKGQDLVARLGGEEFVVVLPNTSYEGARHVAEKIRETIANKKLAVRLNNKPLRFTLSAGVAMWRPGESIEDVFERADRALYRAKQQGRNRVVGGADLL</sequence>
<evidence type="ECO:0000256" key="3">
    <source>
        <dbReference type="ARBA" id="ARBA00034247"/>
    </source>
</evidence>
<gene>
    <name evidence="6" type="ORF">SAMN05443662_1410</name>
</gene>
<dbReference type="EMBL" id="FSRE01000003">
    <property type="protein sequence ID" value="SIO08710.1"/>
    <property type="molecule type" value="Genomic_DNA"/>
</dbReference>
<comment type="catalytic activity">
    <reaction evidence="3">
        <text>2 GTP = 3',3'-c-di-GMP + 2 diphosphate</text>
        <dbReference type="Rhea" id="RHEA:24898"/>
        <dbReference type="ChEBI" id="CHEBI:33019"/>
        <dbReference type="ChEBI" id="CHEBI:37565"/>
        <dbReference type="ChEBI" id="CHEBI:58805"/>
        <dbReference type="EC" id="2.7.7.65"/>
    </reaction>
</comment>
<evidence type="ECO:0000256" key="2">
    <source>
        <dbReference type="ARBA" id="ARBA00012528"/>
    </source>
</evidence>
<dbReference type="OrthoDB" id="5621267at2"/>
<dbReference type="GO" id="GO:0052621">
    <property type="term" value="F:diguanylate cyclase activity"/>
    <property type="evidence" value="ECO:0007669"/>
    <property type="project" value="UniProtKB-EC"/>
</dbReference>
<organism evidence="6 7">
    <name type="scientific">Sulfurivirga caldicuralii</name>
    <dbReference type="NCBI Taxonomy" id="364032"/>
    <lineage>
        <taxon>Bacteria</taxon>
        <taxon>Pseudomonadati</taxon>
        <taxon>Pseudomonadota</taxon>
        <taxon>Gammaproteobacteria</taxon>
        <taxon>Thiotrichales</taxon>
        <taxon>Piscirickettsiaceae</taxon>
        <taxon>Sulfurivirga</taxon>
    </lineage>
</organism>
<dbReference type="EC" id="2.7.7.65" evidence="2"/>
<dbReference type="SUPFAM" id="SSF55073">
    <property type="entry name" value="Nucleotide cyclase"/>
    <property type="match status" value="1"/>
</dbReference>
<accession>A0A1N6GMG2</accession>
<dbReference type="InterPro" id="IPR000160">
    <property type="entry name" value="GGDEF_dom"/>
</dbReference>
<keyword evidence="7" id="KW-1185">Reference proteome</keyword>
<dbReference type="CDD" id="cd01949">
    <property type="entry name" value="GGDEF"/>
    <property type="match status" value="1"/>
</dbReference>
<evidence type="ECO:0000313" key="7">
    <source>
        <dbReference type="Proteomes" id="UP000198461"/>
    </source>
</evidence>
<dbReference type="RefSeq" id="WP_074201668.1">
    <property type="nucleotide sequence ID" value="NZ_FSRE01000003.1"/>
</dbReference>
<dbReference type="SMART" id="SM00267">
    <property type="entry name" value="GGDEF"/>
    <property type="match status" value="1"/>
</dbReference>
<dbReference type="InterPro" id="IPR050469">
    <property type="entry name" value="Diguanylate_Cyclase"/>
</dbReference>
<evidence type="ECO:0000259" key="5">
    <source>
        <dbReference type="PROSITE" id="PS50887"/>
    </source>
</evidence>
<protein>
    <recommendedName>
        <fullName evidence="2">diguanylate cyclase</fullName>
        <ecNumber evidence="2">2.7.7.65</ecNumber>
    </recommendedName>
</protein>
<dbReference type="InterPro" id="IPR043128">
    <property type="entry name" value="Rev_trsase/Diguanyl_cyclase"/>
</dbReference>
<proteinExistence type="predicted"/>
<dbReference type="Gene3D" id="3.30.70.270">
    <property type="match status" value="1"/>
</dbReference>
<keyword evidence="4" id="KW-0175">Coiled coil</keyword>
<dbReference type="AlphaFoldDB" id="A0A1N6GMG2"/>
<name>A0A1N6GMG2_9GAMM</name>
<dbReference type="STRING" id="364032.SAMN05443662_1410"/>
<dbReference type="PANTHER" id="PTHR45138:SF9">
    <property type="entry name" value="DIGUANYLATE CYCLASE DGCM-RELATED"/>
    <property type="match status" value="1"/>
</dbReference>
<evidence type="ECO:0000313" key="6">
    <source>
        <dbReference type="EMBL" id="SIO08710.1"/>
    </source>
</evidence>
<evidence type="ECO:0000256" key="1">
    <source>
        <dbReference type="ARBA" id="ARBA00001946"/>
    </source>
</evidence>
<dbReference type="InterPro" id="IPR029787">
    <property type="entry name" value="Nucleotide_cyclase"/>
</dbReference>
<dbReference type="FunFam" id="3.30.70.270:FF:000001">
    <property type="entry name" value="Diguanylate cyclase domain protein"/>
    <property type="match status" value="1"/>
</dbReference>
<feature type="domain" description="GGDEF" evidence="5">
    <location>
        <begin position="212"/>
        <end position="346"/>
    </location>
</feature>
<comment type="cofactor">
    <cofactor evidence="1">
        <name>Mg(2+)</name>
        <dbReference type="ChEBI" id="CHEBI:18420"/>
    </cofactor>
</comment>
<reference evidence="6 7" key="1">
    <citation type="submission" date="2016-11" db="EMBL/GenBank/DDBJ databases">
        <authorList>
            <person name="Jaros S."/>
            <person name="Januszkiewicz K."/>
            <person name="Wedrychowicz H."/>
        </authorList>
    </citation>
    <scope>NUCLEOTIDE SEQUENCE [LARGE SCALE GENOMIC DNA]</scope>
    <source>
        <strain evidence="6 7">DSM 17737</strain>
    </source>
</reference>
<feature type="coiled-coil region" evidence="4">
    <location>
        <begin position="92"/>
        <end position="174"/>
    </location>
</feature>